<dbReference type="GO" id="GO:0005524">
    <property type="term" value="F:ATP binding"/>
    <property type="evidence" value="ECO:0007669"/>
    <property type="project" value="InterPro"/>
</dbReference>
<protein>
    <submittedName>
        <fullName evidence="8">Succinyl-CoA ligase [ADP-forming] beta chain</fullName>
        <ecNumber evidence="8">6.2.1.5</ecNumber>
    </submittedName>
</protein>
<evidence type="ECO:0000256" key="1">
    <source>
        <dbReference type="ARBA" id="ARBA00001946"/>
    </source>
</evidence>
<dbReference type="PANTHER" id="PTHR11815:SF10">
    <property type="entry name" value="SUCCINATE--COA LIGASE [GDP-FORMING] SUBUNIT BETA, MITOCHONDRIAL"/>
    <property type="match status" value="1"/>
</dbReference>
<dbReference type="InterPro" id="IPR016102">
    <property type="entry name" value="Succinyl-CoA_synth-like"/>
</dbReference>
<dbReference type="InterPro" id="IPR005809">
    <property type="entry name" value="Succ_CoA_ligase-like_bsu"/>
</dbReference>
<evidence type="ECO:0000313" key="8">
    <source>
        <dbReference type="EMBL" id="VAX20654.1"/>
    </source>
</evidence>
<name>A0A3B1C9L8_9ZZZZ</name>
<keyword evidence="2" id="KW-0816">Tricarboxylic acid cycle</keyword>
<dbReference type="FunFam" id="3.40.50.261:FF:000001">
    <property type="entry name" value="Succinate--CoA ligase [ADP-forming] subunit beta"/>
    <property type="match status" value="1"/>
</dbReference>
<gene>
    <name evidence="8" type="ORF">MNBD_NITROSPINAE02-1526</name>
</gene>
<dbReference type="NCBIfam" id="TIGR01016">
    <property type="entry name" value="sucCoAbeta"/>
    <property type="match status" value="1"/>
</dbReference>
<dbReference type="GO" id="GO:0006104">
    <property type="term" value="P:succinyl-CoA metabolic process"/>
    <property type="evidence" value="ECO:0007669"/>
    <property type="project" value="TreeGrafter"/>
</dbReference>
<organism evidence="8">
    <name type="scientific">hydrothermal vent metagenome</name>
    <dbReference type="NCBI Taxonomy" id="652676"/>
    <lineage>
        <taxon>unclassified sequences</taxon>
        <taxon>metagenomes</taxon>
        <taxon>ecological metagenomes</taxon>
    </lineage>
</organism>
<keyword evidence="5" id="KW-0547">Nucleotide-binding</keyword>
<dbReference type="Pfam" id="PF00549">
    <property type="entry name" value="Ligase_CoA"/>
    <property type="match status" value="1"/>
</dbReference>
<keyword evidence="4" id="KW-0479">Metal-binding</keyword>
<evidence type="ECO:0000259" key="7">
    <source>
        <dbReference type="PROSITE" id="PS50975"/>
    </source>
</evidence>
<dbReference type="GO" id="GO:0046872">
    <property type="term" value="F:metal ion binding"/>
    <property type="evidence" value="ECO:0007669"/>
    <property type="project" value="UniProtKB-KW"/>
</dbReference>
<accession>A0A3B1C9L8</accession>
<dbReference type="InterPro" id="IPR013815">
    <property type="entry name" value="ATP_grasp_subdomain_1"/>
</dbReference>
<feature type="domain" description="ATP-grasp" evidence="7">
    <location>
        <begin position="9"/>
        <end position="226"/>
    </location>
</feature>
<keyword evidence="6" id="KW-0460">Magnesium</keyword>
<proteinExistence type="inferred from homology"/>
<dbReference type="EMBL" id="UOGE01000060">
    <property type="protein sequence ID" value="VAX20654.1"/>
    <property type="molecule type" value="Genomic_DNA"/>
</dbReference>
<dbReference type="PIRSF" id="PIRSF001554">
    <property type="entry name" value="SucCS_beta"/>
    <property type="match status" value="1"/>
</dbReference>
<dbReference type="InterPro" id="IPR005811">
    <property type="entry name" value="SUCC_ACL_C"/>
</dbReference>
<dbReference type="SUPFAM" id="SSF56059">
    <property type="entry name" value="Glutathione synthetase ATP-binding domain-like"/>
    <property type="match status" value="1"/>
</dbReference>
<evidence type="ECO:0000256" key="4">
    <source>
        <dbReference type="ARBA" id="ARBA00022723"/>
    </source>
</evidence>
<dbReference type="GO" id="GO:0005829">
    <property type="term" value="C:cytosol"/>
    <property type="evidence" value="ECO:0007669"/>
    <property type="project" value="TreeGrafter"/>
</dbReference>
<dbReference type="Gene3D" id="3.30.1490.20">
    <property type="entry name" value="ATP-grasp fold, A domain"/>
    <property type="match status" value="1"/>
</dbReference>
<dbReference type="InterPro" id="IPR013650">
    <property type="entry name" value="ATP-grasp_succ-CoA_synth-type"/>
</dbReference>
<dbReference type="Gene3D" id="3.30.470.20">
    <property type="entry name" value="ATP-grasp fold, B domain"/>
    <property type="match status" value="1"/>
</dbReference>
<sequence>MKIHEYQAKEILREFNVPTPKGIVITDKTDVKAIVDELGLPVVVKAQIHAGGRGKGGGVKLARTVEEANDAVGSILGMTLKTHQTGPEGREVRTILIEEGMDIKRELYLGIVVDREKESAAIMVSEEGGMEIEEVAANTPEKIKTEWIDPAIGLMPSQARELAFFLNLPPEAFKETVGFIIKLYKAFEAKDASLAEINPLLLTGDNKIFALDCKMNFDDNALFRHKDVVAYRDLFEEEELEIEAAKHDLNYIKLDGSIGCMVNGAGLAMATMDIIKISGGEPANFLDVGGGATEEQIESAFRIILADENVKGLFINIFGGILRCDRLAKGVVNAAKKINVKIPVVIRMEGTNVKEGKQILQDSGFNFTVANGMRDGAEKTVAAIDASV</sequence>
<dbReference type="PANTHER" id="PTHR11815">
    <property type="entry name" value="SUCCINYL-COA SYNTHETASE BETA CHAIN"/>
    <property type="match status" value="1"/>
</dbReference>
<evidence type="ECO:0000256" key="5">
    <source>
        <dbReference type="ARBA" id="ARBA00022741"/>
    </source>
</evidence>
<dbReference type="AlphaFoldDB" id="A0A3B1C9L8"/>
<dbReference type="NCBIfam" id="NF001913">
    <property type="entry name" value="PRK00696.1"/>
    <property type="match status" value="1"/>
</dbReference>
<dbReference type="InterPro" id="IPR017866">
    <property type="entry name" value="Succ-CoA_synthase_bsu_CS"/>
</dbReference>
<keyword evidence="3 8" id="KW-0436">Ligase</keyword>
<comment type="cofactor">
    <cofactor evidence="1">
        <name>Mg(2+)</name>
        <dbReference type="ChEBI" id="CHEBI:18420"/>
    </cofactor>
</comment>
<dbReference type="Gene3D" id="3.40.50.261">
    <property type="entry name" value="Succinyl-CoA synthetase domains"/>
    <property type="match status" value="1"/>
</dbReference>
<dbReference type="HAMAP" id="MF_00558">
    <property type="entry name" value="Succ_CoA_beta"/>
    <property type="match status" value="1"/>
</dbReference>
<dbReference type="PROSITE" id="PS01217">
    <property type="entry name" value="SUCCINYL_COA_LIG_3"/>
    <property type="match status" value="1"/>
</dbReference>
<dbReference type="SUPFAM" id="SSF52210">
    <property type="entry name" value="Succinyl-CoA synthetase domains"/>
    <property type="match status" value="1"/>
</dbReference>
<dbReference type="FunFam" id="3.30.470.20:FF:000002">
    <property type="entry name" value="Succinate--CoA ligase [ADP-forming] subunit beta"/>
    <property type="match status" value="1"/>
</dbReference>
<dbReference type="FunFam" id="3.30.1490.20:FF:000002">
    <property type="entry name" value="Succinate--CoA ligase [ADP-forming] subunit beta"/>
    <property type="match status" value="1"/>
</dbReference>
<dbReference type="PROSITE" id="PS50975">
    <property type="entry name" value="ATP_GRASP"/>
    <property type="match status" value="1"/>
</dbReference>
<dbReference type="GO" id="GO:0042709">
    <property type="term" value="C:succinate-CoA ligase complex"/>
    <property type="evidence" value="ECO:0007669"/>
    <property type="project" value="UniProtKB-ARBA"/>
</dbReference>
<dbReference type="GO" id="GO:0004775">
    <property type="term" value="F:succinate-CoA ligase (ADP-forming) activity"/>
    <property type="evidence" value="ECO:0007669"/>
    <property type="project" value="UniProtKB-EC"/>
</dbReference>
<evidence type="ECO:0000256" key="3">
    <source>
        <dbReference type="ARBA" id="ARBA00022598"/>
    </source>
</evidence>
<dbReference type="GO" id="GO:0006099">
    <property type="term" value="P:tricarboxylic acid cycle"/>
    <property type="evidence" value="ECO:0007669"/>
    <property type="project" value="UniProtKB-KW"/>
</dbReference>
<dbReference type="EC" id="6.2.1.5" evidence="8"/>
<evidence type="ECO:0000256" key="6">
    <source>
        <dbReference type="ARBA" id="ARBA00022842"/>
    </source>
</evidence>
<evidence type="ECO:0000256" key="2">
    <source>
        <dbReference type="ARBA" id="ARBA00022532"/>
    </source>
</evidence>
<dbReference type="InterPro" id="IPR011761">
    <property type="entry name" value="ATP-grasp"/>
</dbReference>
<dbReference type="Pfam" id="PF08442">
    <property type="entry name" value="ATP-grasp_2"/>
    <property type="match status" value="1"/>
</dbReference>
<reference evidence="8" key="1">
    <citation type="submission" date="2018-06" db="EMBL/GenBank/DDBJ databases">
        <authorList>
            <person name="Zhirakovskaya E."/>
        </authorList>
    </citation>
    <scope>NUCLEOTIDE SEQUENCE</scope>
</reference>